<dbReference type="RefSeq" id="WP_066774272.1">
    <property type="nucleotide sequence ID" value="NZ_CP013244.1"/>
</dbReference>
<dbReference type="EMBL" id="CP013244">
    <property type="protein sequence ID" value="ANP47802.1"/>
    <property type="molecule type" value="Genomic_DNA"/>
</dbReference>
<proteinExistence type="predicted"/>
<evidence type="ECO:0000313" key="1">
    <source>
        <dbReference type="EMBL" id="ANP47802.1"/>
    </source>
</evidence>
<evidence type="ECO:0000313" key="2">
    <source>
        <dbReference type="Proteomes" id="UP000092498"/>
    </source>
</evidence>
<sequence length="267" mass="29165">MSMSIAIRGIALGSLALLLGACVGMGDVPTRDEFMRVPHEIRSGAAQSVIERVESTVDRAEVLAAVQNIVSAAPLCYPWPGLWLDASDRRNVYYARYDLMTRDWGADVTSASQSRMQEFVDLGFLIPREQPEIGPGVVEYNLSAEGVAFLRGSPYGGARPQFCPNSQRRVAEVTDTQFGQYPCGSMRVTFRHVADNWPTWARTEAARQRVDATWAPPGVPLTGTVTLGRQWFAQNAVPSGIENGSLRSLCLDASRQVSGDDLDLNAN</sequence>
<dbReference type="AlphaFoldDB" id="A0A1B1AMJ7"/>
<organism evidence="1 2">
    <name type="scientific">Candidatus Viadribacter manganicus</name>
    <dbReference type="NCBI Taxonomy" id="1759059"/>
    <lineage>
        <taxon>Bacteria</taxon>
        <taxon>Pseudomonadati</taxon>
        <taxon>Pseudomonadota</taxon>
        <taxon>Alphaproteobacteria</taxon>
        <taxon>Hyphomonadales</taxon>
        <taxon>Hyphomonadaceae</taxon>
        <taxon>Candidatus Viadribacter</taxon>
    </lineage>
</organism>
<dbReference type="KEGG" id="cbot:ATE48_18825"/>
<dbReference type="InParanoid" id="A0A1B1AMJ7"/>
<gene>
    <name evidence="1" type="ORF">ATE48_18825</name>
</gene>
<protein>
    <submittedName>
        <fullName evidence="1">Uncharacterized protein</fullName>
    </submittedName>
</protein>
<reference evidence="1 2" key="1">
    <citation type="submission" date="2015-11" db="EMBL/GenBank/DDBJ databases">
        <title>Whole-Genome Sequence of Candidatus Oderbacter manganicum from the National Park Lower Oder Valley, Germany.</title>
        <authorList>
            <person name="Braun B."/>
            <person name="Liere K."/>
            <person name="Szewzyk U."/>
        </authorList>
    </citation>
    <scope>NUCLEOTIDE SEQUENCE [LARGE SCALE GENOMIC DNA]</scope>
    <source>
        <strain evidence="1 2">OTSz_A_272</strain>
    </source>
</reference>
<keyword evidence="2" id="KW-1185">Reference proteome</keyword>
<dbReference type="OrthoDB" id="9831152at2"/>
<name>A0A1B1AMJ7_9PROT</name>
<accession>A0A1B1AMJ7</accession>
<dbReference type="Proteomes" id="UP000092498">
    <property type="component" value="Chromosome"/>
</dbReference>